<dbReference type="Proteomes" id="UP000638648">
    <property type="component" value="Unassembled WGS sequence"/>
</dbReference>
<evidence type="ECO:0000313" key="3">
    <source>
        <dbReference type="EMBL" id="MBE1603638.1"/>
    </source>
</evidence>
<dbReference type="InterPro" id="IPR047650">
    <property type="entry name" value="Transpos_IS110"/>
</dbReference>
<keyword evidence="4" id="KW-1185">Reference proteome</keyword>
<dbReference type="PANTHER" id="PTHR33055:SF3">
    <property type="entry name" value="PUTATIVE TRANSPOSASE FOR IS117-RELATED"/>
    <property type="match status" value="1"/>
</dbReference>
<feature type="domain" description="Transposase IS116/IS110/IS902 C-terminal" evidence="2">
    <location>
        <begin position="278"/>
        <end position="363"/>
    </location>
</feature>
<dbReference type="AlphaFoldDB" id="A0A927MR08"/>
<evidence type="ECO:0000313" key="4">
    <source>
        <dbReference type="Proteomes" id="UP000638648"/>
    </source>
</evidence>
<gene>
    <name evidence="3" type="ORF">HEB94_000486</name>
</gene>
<dbReference type="InterPro" id="IPR002525">
    <property type="entry name" value="Transp_IS110-like_N"/>
</dbReference>
<dbReference type="GO" id="GO:0003677">
    <property type="term" value="F:DNA binding"/>
    <property type="evidence" value="ECO:0007669"/>
    <property type="project" value="InterPro"/>
</dbReference>
<proteinExistence type="predicted"/>
<accession>A0A927MR08</accession>
<comment type="caution">
    <text evidence="3">The sequence shown here is derived from an EMBL/GenBank/DDBJ whole genome shotgun (WGS) entry which is preliminary data.</text>
</comment>
<dbReference type="GO" id="GO:0006313">
    <property type="term" value="P:DNA transposition"/>
    <property type="evidence" value="ECO:0007669"/>
    <property type="project" value="InterPro"/>
</dbReference>
<dbReference type="EMBL" id="JADBEM010000001">
    <property type="protein sequence ID" value="MBE1603638.1"/>
    <property type="molecule type" value="Genomic_DNA"/>
</dbReference>
<evidence type="ECO:0000259" key="1">
    <source>
        <dbReference type="Pfam" id="PF01548"/>
    </source>
</evidence>
<organism evidence="3 4">
    <name type="scientific">Actinopolymorpha pittospori</name>
    <dbReference type="NCBI Taxonomy" id="648752"/>
    <lineage>
        <taxon>Bacteria</taxon>
        <taxon>Bacillati</taxon>
        <taxon>Actinomycetota</taxon>
        <taxon>Actinomycetes</taxon>
        <taxon>Propionibacteriales</taxon>
        <taxon>Actinopolymorphaceae</taxon>
        <taxon>Actinopolymorpha</taxon>
    </lineage>
</organism>
<dbReference type="PANTHER" id="PTHR33055">
    <property type="entry name" value="TRANSPOSASE FOR INSERTION SEQUENCE ELEMENT IS1111A"/>
    <property type="match status" value="1"/>
</dbReference>
<name>A0A927MR08_9ACTN</name>
<sequence length="416" mass="45285">MTSAMNTLPDEPLNGVSGGLDWARDDHAVSVVDNRGRELVRHTVEHSAAGLRELIAVLGDAGCFEVGIQRPDGPVVEALLAAGMTVVVINPNQVKNLRSRYGSAGNKDDRFEVFVLADTLRTDRARLRPLTPDSPQTATLRQACRARKDLITHRVGVANQLRAHLRTVSPGAVGLFAEIDSVISLAFLARFTTQDQADWLTPTPLGAWLSKLGYSGKVDPAVLHTRLRAPPQNVVGDQTITSAAITRSFTAVLTTLLEQIKTLTSQIETALAAHADAHIFTSLPRAGGVRAARLLAEIGDCRAKFPTPESLACLAGVAPSTRPSGKIRAVGFRWAWNKQLRDAVTDFAGDSPRANPCAEDLYQRARGRGHDHPHTVRILARAWLHIIWHCWQNNTAYDPTRHGALQRLQQDQQATA</sequence>
<dbReference type="NCBIfam" id="NF033542">
    <property type="entry name" value="transpos_IS110"/>
    <property type="match status" value="1"/>
</dbReference>
<dbReference type="Pfam" id="PF01548">
    <property type="entry name" value="DEDD_Tnp_IS110"/>
    <property type="match status" value="1"/>
</dbReference>
<reference evidence="3" key="1">
    <citation type="submission" date="2020-10" db="EMBL/GenBank/DDBJ databases">
        <title>Sequencing the genomes of 1000 actinobacteria strains.</title>
        <authorList>
            <person name="Klenk H.-P."/>
        </authorList>
    </citation>
    <scope>NUCLEOTIDE SEQUENCE</scope>
    <source>
        <strain evidence="3">DSM 45354</strain>
    </source>
</reference>
<protein>
    <submittedName>
        <fullName evidence="3">Transposase</fullName>
    </submittedName>
</protein>
<dbReference type="GO" id="GO:0004803">
    <property type="term" value="F:transposase activity"/>
    <property type="evidence" value="ECO:0007669"/>
    <property type="project" value="InterPro"/>
</dbReference>
<dbReference type="Pfam" id="PF02371">
    <property type="entry name" value="Transposase_20"/>
    <property type="match status" value="1"/>
</dbReference>
<dbReference type="RefSeq" id="WP_337917442.1">
    <property type="nucleotide sequence ID" value="NZ_BAABJL010000077.1"/>
</dbReference>
<dbReference type="InterPro" id="IPR003346">
    <property type="entry name" value="Transposase_20"/>
</dbReference>
<feature type="domain" description="Transposase IS110-like N-terminal" evidence="1">
    <location>
        <begin position="19"/>
        <end position="170"/>
    </location>
</feature>
<evidence type="ECO:0000259" key="2">
    <source>
        <dbReference type="Pfam" id="PF02371"/>
    </source>
</evidence>